<organism evidence="9 10">
    <name type="scientific">Micractinium conductrix</name>
    <dbReference type="NCBI Taxonomy" id="554055"/>
    <lineage>
        <taxon>Eukaryota</taxon>
        <taxon>Viridiplantae</taxon>
        <taxon>Chlorophyta</taxon>
        <taxon>core chlorophytes</taxon>
        <taxon>Trebouxiophyceae</taxon>
        <taxon>Chlorellales</taxon>
        <taxon>Chlorellaceae</taxon>
        <taxon>Chlorella clade</taxon>
        <taxon>Micractinium</taxon>
    </lineage>
</organism>
<evidence type="ECO:0000256" key="3">
    <source>
        <dbReference type="ARBA" id="ARBA00009850"/>
    </source>
</evidence>
<keyword evidence="10" id="KW-1185">Reference proteome</keyword>
<evidence type="ECO:0000256" key="2">
    <source>
        <dbReference type="ARBA" id="ARBA00002704"/>
    </source>
</evidence>
<evidence type="ECO:0000256" key="7">
    <source>
        <dbReference type="ARBA" id="ARBA00022801"/>
    </source>
</evidence>
<dbReference type="OrthoDB" id="10265230at2759"/>
<sequence>MLTNAAVEQQKITELRLRKTFGGEEAAAQSAPAAADADRRAGRLLAQLAPRADGPPPRSPITTHVLDTCMGRPAPDVAVTLARAAPGSGATAWEVVARGRTNADGRIGDLLTPGVPPLPGHYRITFDVDEYQQRVLAAHPGFFAGRRFYPAASVEFEIRPDQTSQHFHVPLTWNPFGYSTYRGS</sequence>
<dbReference type="GO" id="GO:0033971">
    <property type="term" value="F:hydroxyisourate hydrolase activity"/>
    <property type="evidence" value="ECO:0007669"/>
    <property type="project" value="UniProtKB-EC"/>
</dbReference>
<dbReference type="InterPro" id="IPR014306">
    <property type="entry name" value="Hydroxyisourate_hydrolase"/>
</dbReference>
<name>A0A2P6UZB4_9CHLO</name>
<proteinExistence type="inferred from homology"/>
<dbReference type="InterPro" id="IPR023416">
    <property type="entry name" value="Transthyretin/HIU_hydrolase_d"/>
</dbReference>
<evidence type="ECO:0000256" key="5">
    <source>
        <dbReference type="ARBA" id="ARBA00012609"/>
    </source>
</evidence>
<dbReference type="SUPFAM" id="SSF49472">
    <property type="entry name" value="Transthyretin (synonym: prealbumin)"/>
    <property type="match status" value="1"/>
</dbReference>
<evidence type="ECO:0000256" key="1">
    <source>
        <dbReference type="ARBA" id="ARBA00001043"/>
    </source>
</evidence>
<dbReference type="STRING" id="554055.A0A2P6UZB4"/>
<gene>
    <name evidence="9" type="ORF">C2E20_9138</name>
</gene>
<reference evidence="9 10" key="1">
    <citation type="journal article" date="2018" name="Plant J.">
        <title>Genome sequences of Chlorella sorokiniana UTEX 1602 and Micractinium conductrix SAG 241.80: implications to maltose excretion by a green alga.</title>
        <authorList>
            <person name="Arriola M.B."/>
            <person name="Velmurugan N."/>
            <person name="Zhang Y."/>
            <person name="Plunkett M.H."/>
            <person name="Hondzo H."/>
            <person name="Barney B.M."/>
        </authorList>
    </citation>
    <scope>NUCLEOTIDE SEQUENCE [LARGE SCALE GENOMIC DNA]</scope>
    <source>
        <strain evidence="9 10">SAG 241.80</strain>
    </source>
</reference>
<dbReference type="Gene3D" id="2.60.40.180">
    <property type="entry name" value="Transthyretin/hydroxyisourate hydrolase domain"/>
    <property type="match status" value="1"/>
</dbReference>
<dbReference type="NCBIfam" id="TIGR02962">
    <property type="entry name" value="hdxy_isourate"/>
    <property type="match status" value="1"/>
</dbReference>
<evidence type="ECO:0000313" key="10">
    <source>
        <dbReference type="Proteomes" id="UP000239649"/>
    </source>
</evidence>
<comment type="caution">
    <text evidence="9">The sequence shown here is derived from an EMBL/GenBank/DDBJ whole genome shotgun (WGS) entry which is preliminary data.</text>
</comment>
<dbReference type="Proteomes" id="UP000239649">
    <property type="component" value="Unassembled WGS sequence"/>
</dbReference>
<keyword evidence="6" id="KW-0659">Purine metabolism</keyword>
<evidence type="ECO:0000256" key="6">
    <source>
        <dbReference type="ARBA" id="ARBA00022631"/>
    </source>
</evidence>
<keyword evidence="7" id="KW-0378">Hydrolase</keyword>
<dbReference type="Pfam" id="PF00576">
    <property type="entry name" value="Transthyretin"/>
    <property type="match status" value="1"/>
</dbReference>
<evidence type="ECO:0000256" key="4">
    <source>
        <dbReference type="ARBA" id="ARBA00011881"/>
    </source>
</evidence>
<evidence type="ECO:0000313" key="9">
    <source>
        <dbReference type="EMBL" id="PSC67173.1"/>
    </source>
</evidence>
<evidence type="ECO:0000259" key="8">
    <source>
        <dbReference type="Pfam" id="PF00576"/>
    </source>
</evidence>
<comment type="similarity">
    <text evidence="3">Belongs to the transthyretin family. 5-hydroxyisourate hydrolase subfamily.</text>
</comment>
<comment type="function">
    <text evidence="2">Catalyzes the hydrolysis of 5-hydroxyisourate (HIU) to 2-oxo-4-hydroxy-4-carboxy-5-ureidoimidazoline (OHCU).</text>
</comment>
<comment type="catalytic activity">
    <reaction evidence="1">
        <text>5-hydroxyisourate + H2O = 5-hydroxy-2-oxo-4-ureido-2,5-dihydro-1H-imidazole-5-carboxylate + H(+)</text>
        <dbReference type="Rhea" id="RHEA:23736"/>
        <dbReference type="ChEBI" id="CHEBI:15377"/>
        <dbReference type="ChEBI" id="CHEBI:15378"/>
        <dbReference type="ChEBI" id="CHEBI:18072"/>
        <dbReference type="ChEBI" id="CHEBI:58639"/>
        <dbReference type="EC" id="3.5.2.17"/>
    </reaction>
</comment>
<dbReference type="CDD" id="cd05822">
    <property type="entry name" value="TLP_HIUase"/>
    <property type="match status" value="1"/>
</dbReference>
<protein>
    <recommendedName>
        <fullName evidence="5">hydroxyisourate hydrolase</fullName>
        <ecNumber evidence="5">3.5.2.17</ecNumber>
    </recommendedName>
</protein>
<accession>A0A2P6UZB4</accession>
<dbReference type="PANTHER" id="PTHR10395">
    <property type="entry name" value="URICASE AND TRANSTHYRETIN-RELATED"/>
    <property type="match status" value="1"/>
</dbReference>
<dbReference type="AlphaFoldDB" id="A0A2P6UZB4"/>
<comment type="subunit">
    <text evidence="4">Homotetramer.</text>
</comment>
<dbReference type="GO" id="GO:0006144">
    <property type="term" value="P:purine nucleobase metabolic process"/>
    <property type="evidence" value="ECO:0007669"/>
    <property type="project" value="UniProtKB-KW"/>
</dbReference>
<dbReference type="EC" id="3.5.2.17" evidence="5"/>
<dbReference type="PANTHER" id="PTHR10395:SF7">
    <property type="entry name" value="5-HYDROXYISOURATE HYDROLASE"/>
    <property type="match status" value="1"/>
</dbReference>
<dbReference type="InterPro" id="IPR023418">
    <property type="entry name" value="Thyroxine_BS"/>
</dbReference>
<dbReference type="InterPro" id="IPR036817">
    <property type="entry name" value="Transthyretin/HIU_hydrolase_sf"/>
</dbReference>
<dbReference type="EMBL" id="LHPF02000081">
    <property type="protein sequence ID" value="PSC67173.1"/>
    <property type="molecule type" value="Genomic_DNA"/>
</dbReference>
<feature type="domain" description="Transthyretin/hydroxyisourate hydrolase" evidence="8">
    <location>
        <begin position="61"/>
        <end position="183"/>
    </location>
</feature>
<dbReference type="PROSITE" id="PS00768">
    <property type="entry name" value="TRANSTHYRETIN_1"/>
    <property type="match status" value="1"/>
</dbReference>